<sequence length="246" mass="28140">MVEQMQAYNRNKSILGEGLQAHFERGSSSNNAPPPPLRIITEPTNPNHNNPFPRVDFPRFEVHLNGKTDLWFQGFVEGADLPTWAQFITAVLEMSNEHNPDMIFGDFNKLQQAGNVASYLERVKGYINHKDIQVLIDGGKTHCFLDETTATQLGCTFEYTIPMMVSVPDGSKMVSRTISPDFTWTIQGPYAHTKHKDATQMVQERSKMNQLLKENLEQAQYRMKYYADRGTSEREFNEGDNVYLKL</sequence>
<keyword evidence="2" id="KW-1185">Reference proteome</keyword>
<reference evidence="1" key="1">
    <citation type="submission" date="2019-10" db="EMBL/GenBank/DDBJ databases">
        <authorList>
            <person name="Zhang R."/>
            <person name="Pan Y."/>
            <person name="Wang J."/>
            <person name="Ma R."/>
            <person name="Yu S."/>
        </authorList>
    </citation>
    <scope>NUCLEOTIDE SEQUENCE</scope>
    <source>
        <strain evidence="1">LA-IB0</strain>
        <tissue evidence="1">Leaf</tissue>
    </source>
</reference>
<dbReference type="EMBL" id="WHWC01000018">
    <property type="protein sequence ID" value="KAG8365707.1"/>
    <property type="molecule type" value="Genomic_DNA"/>
</dbReference>
<name>A0AAV6WB96_9LAMI</name>
<proteinExistence type="predicted"/>
<comment type="caution">
    <text evidence="1">The sequence shown here is derived from an EMBL/GenBank/DDBJ whole genome shotgun (WGS) entry which is preliminary data.</text>
</comment>
<organism evidence="1 2">
    <name type="scientific">Buddleja alternifolia</name>
    <dbReference type="NCBI Taxonomy" id="168488"/>
    <lineage>
        <taxon>Eukaryota</taxon>
        <taxon>Viridiplantae</taxon>
        <taxon>Streptophyta</taxon>
        <taxon>Embryophyta</taxon>
        <taxon>Tracheophyta</taxon>
        <taxon>Spermatophyta</taxon>
        <taxon>Magnoliopsida</taxon>
        <taxon>eudicotyledons</taxon>
        <taxon>Gunneridae</taxon>
        <taxon>Pentapetalae</taxon>
        <taxon>asterids</taxon>
        <taxon>lamiids</taxon>
        <taxon>Lamiales</taxon>
        <taxon>Scrophulariaceae</taxon>
        <taxon>Buddlejeae</taxon>
        <taxon>Buddleja</taxon>
    </lineage>
</organism>
<dbReference type="InterPro" id="IPR021109">
    <property type="entry name" value="Peptidase_aspartic_dom_sf"/>
</dbReference>
<gene>
    <name evidence="1" type="ORF">BUALT_Bualt18G0134600</name>
</gene>
<evidence type="ECO:0000313" key="2">
    <source>
        <dbReference type="Proteomes" id="UP000826271"/>
    </source>
</evidence>
<protein>
    <submittedName>
        <fullName evidence="1">Uncharacterized protein</fullName>
    </submittedName>
</protein>
<accession>A0AAV6WB96</accession>
<dbReference type="Pfam" id="PF08284">
    <property type="entry name" value="RVP_2"/>
    <property type="match status" value="1"/>
</dbReference>
<evidence type="ECO:0000313" key="1">
    <source>
        <dbReference type="EMBL" id="KAG8365707.1"/>
    </source>
</evidence>
<dbReference type="Proteomes" id="UP000826271">
    <property type="component" value="Unassembled WGS sequence"/>
</dbReference>
<dbReference type="AlphaFoldDB" id="A0AAV6WB96"/>
<dbReference type="Gene3D" id="2.40.70.10">
    <property type="entry name" value="Acid Proteases"/>
    <property type="match status" value="1"/>
</dbReference>
<dbReference type="CDD" id="cd00303">
    <property type="entry name" value="retropepsin_like"/>
    <property type="match status" value="1"/>
</dbReference>